<proteinExistence type="inferred from homology"/>
<evidence type="ECO:0000256" key="12">
    <source>
        <dbReference type="ARBA" id="ARBA00023306"/>
    </source>
</evidence>
<keyword evidence="10 15" id="KW-0234">DNA repair</keyword>
<keyword evidence="21" id="KW-1185">Reference proteome</keyword>
<sequence>MSRVFINLFVNVSTEFCSCNQFKLHRITDSYSRLSRILKQINIRKPKASVEDHRFRKAPMFLFKPTNDNTKIDYDPSKSKYDPMADACWNLNEKVPFIALAQTFSAIEEISGRLKSIEMMSNYMNSVILLSPNDLVKSIYLCLNKVAPDYEGIELGIGSSILMKALSEATGRNMTQLKKQMTDVGDIGLVAETSKSNQKLLIKPKALTVSDVFDSFEKIASMTGRNVQSKKVDLIKNLITCSKPIESRFIMRSLSGKMRIGLGEKSLILALTQAFMFYKNPELRRQTETEKFKDLLNHNTNILQTAFNECPNYSKLIPALLENGFENLSKSCYLSPGVPLKPMLAHPTKGVHEVFQRLEGLEFTCEYKYDGERAQIHFDEQNRILIYSRNQENNTEKYPDIVKLMPDVIKEGVKSFIIDCEAVAYDLANQQILPFQILSTRKRKNVEESEIKVNICLFAFDLIYLNGKSLVKCSLNDRRSLLRENFIFTDGKFMMAISKDLDEIDAIQEFLEESIKNKCEGLMIKTLQKDSSYEIAKRSFKWLKLKKDYLASVGDTIDLVPIGAYHGRGKRTGVFGGFLLACYDDKNDEFQSVCKIGTGFSDDDLANLSKSLQEFQISKPKSYFNVDDGSKPDIWFEPQQVWEIKCADFSISPVYKAGIGLVDPNKGISLRFPRFIKIRDDKKPEDSTTSSQIAQMYLNQENQIKLEQNNSRANENDDDDYDEMKENENNRGNNDDDYDDDEDGIIMRRRRRKEIDEFY</sequence>
<dbReference type="EMBL" id="WVUK01000064">
    <property type="protein sequence ID" value="KAF7489802.1"/>
    <property type="molecule type" value="Genomic_DNA"/>
</dbReference>
<dbReference type="PANTHER" id="PTHR45674:SF4">
    <property type="entry name" value="DNA LIGASE 1"/>
    <property type="match status" value="1"/>
</dbReference>
<dbReference type="PROSITE" id="PS00697">
    <property type="entry name" value="DNA_LIGASE_A1"/>
    <property type="match status" value="1"/>
</dbReference>
<dbReference type="Gene3D" id="2.40.50.140">
    <property type="entry name" value="Nucleic acid-binding proteins"/>
    <property type="match status" value="1"/>
</dbReference>
<dbReference type="GO" id="GO:0006310">
    <property type="term" value="P:DNA recombination"/>
    <property type="evidence" value="ECO:0007669"/>
    <property type="project" value="UniProtKB-KW"/>
</dbReference>
<dbReference type="InterPro" id="IPR012340">
    <property type="entry name" value="NA-bd_OB-fold"/>
</dbReference>
<feature type="region of interest" description="Disordered" evidence="17">
    <location>
        <begin position="702"/>
        <end position="746"/>
    </location>
</feature>
<evidence type="ECO:0000256" key="10">
    <source>
        <dbReference type="ARBA" id="ARBA00023204"/>
    </source>
</evidence>
<dbReference type="InterPro" id="IPR050191">
    <property type="entry name" value="ATP-dep_DNA_ligase"/>
</dbReference>
<dbReference type="Pfam" id="PF04679">
    <property type="entry name" value="DNA_ligase_A_C"/>
    <property type="match status" value="1"/>
</dbReference>
<keyword evidence="8 15" id="KW-0067">ATP-binding</keyword>
<keyword evidence="3 15" id="KW-0436">Ligase</keyword>
<dbReference type="CDD" id="cd07969">
    <property type="entry name" value="OBF_DNA_ligase_I"/>
    <property type="match status" value="1"/>
</dbReference>
<dbReference type="Gene3D" id="3.30.1490.70">
    <property type="match status" value="1"/>
</dbReference>
<evidence type="ECO:0000256" key="17">
    <source>
        <dbReference type="SAM" id="MobiDB-lite"/>
    </source>
</evidence>
<evidence type="ECO:0000256" key="14">
    <source>
        <dbReference type="ARBA" id="ARBA00054532"/>
    </source>
</evidence>
<evidence type="ECO:0000256" key="8">
    <source>
        <dbReference type="ARBA" id="ARBA00022840"/>
    </source>
</evidence>
<keyword evidence="5" id="KW-0235">DNA replication</keyword>
<comment type="similarity">
    <text evidence="2 16">Belongs to the ATP-dependent DNA ligase family.</text>
</comment>
<dbReference type="InterPro" id="IPR016059">
    <property type="entry name" value="DNA_ligase_ATP-dep_CS"/>
</dbReference>
<dbReference type="GO" id="GO:0071897">
    <property type="term" value="P:DNA biosynthetic process"/>
    <property type="evidence" value="ECO:0007669"/>
    <property type="project" value="InterPro"/>
</dbReference>
<evidence type="ECO:0000313" key="20">
    <source>
        <dbReference type="EnsemblMetazoa" id="KAF7489802.1"/>
    </source>
</evidence>
<feature type="compositionally biased region" description="Polar residues" evidence="17">
    <location>
        <begin position="702"/>
        <end position="713"/>
    </location>
</feature>
<dbReference type="PROSITE" id="PS00333">
    <property type="entry name" value="DNA_LIGASE_A2"/>
    <property type="match status" value="1"/>
</dbReference>
<keyword evidence="12" id="KW-0131">Cell cycle</keyword>
<feature type="compositionally biased region" description="Acidic residues" evidence="17">
    <location>
        <begin position="735"/>
        <end position="744"/>
    </location>
</feature>
<dbReference type="InterPro" id="IPR000977">
    <property type="entry name" value="DNA_ligase_ATP-dep"/>
</dbReference>
<dbReference type="PANTHER" id="PTHR45674">
    <property type="entry name" value="DNA LIGASE 1/3 FAMILY MEMBER"/>
    <property type="match status" value="1"/>
</dbReference>
<organism evidence="19">
    <name type="scientific">Sarcoptes scabiei</name>
    <name type="common">Itch mite</name>
    <name type="synonym">Acarus scabiei</name>
    <dbReference type="NCBI Taxonomy" id="52283"/>
    <lineage>
        <taxon>Eukaryota</taxon>
        <taxon>Metazoa</taxon>
        <taxon>Ecdysozoa</taxon>
        <taxon>Arthropoda</taxon>
        <taxon>Chelicerata</taxon>
        <taxon>Arachnida</taxon>
        <taxon>Acari</taxon>
        <taxon>Acariformes</taxon>
        <taxon>Sarcoptiformes</taxon>
        <taxon>Astigmata</taxon>
        <taxon>Psoroptidia</taxon>
        <taxon>Sarcoptoidea</taxon>
        <taxon>Sarcoptidae</taxon>
        <taxon>Sarcoptinae</taxon>
        <taxon>Sarcoptes</taxon>
    </lineage>
</organism>
<keyword evidence="7 15" id="KW-0227">DNA damage</keyword>
<dbReference type="Proteomes" id="UP000070412">
    <property type="component" value="Unassembled WGS sequence"/>
</dbReference>
<evidence type="ECO:0000256" key="1">
    <source>
        <dbReference type="ARBA" id="ARBA00004123"/>
    </source>
</evidence>
<evidence type="ECO:0000256" key="9">
    <source>
        <dbReference type="ARBA" id="ARBA00023172"/>
    </source>
</evidence>
<reference evidence="21" key="1">
    <citation type="journal article" date="2020" name="PLoS Negl. Trop. Dis.">
        <title>High-quality nuclear genome for Sarcoptes scabiei-A critical resource for a neglected parasite.</title>
        <authorList>
            <person name="Korhonen P.K."/>
            <person name="Gasser R.B."/>
            <person name="Ma G."/>
            <person name="Wang T."/>
            <person name="Stroehlein A.J."/>
            <person name="Young N.D."/>
            <person name="Ang C.S."/>
            <person name="Fernando D.D."/>
            <person name="Lu H.C."/>
            <person name="Taylor S."/>
            <person name="Reynolds S.L."/>
            <person name="Mofiz E."/>
            <person name="Najaraj S.H."/>
            <person name="Gowda H."/>
            <person name="Madugundu A."/>
            <person name="Renuse S."/>
            <person name="Holt D."/>
            <person name="Pandey A."/>
            <person name="Papenfuss A.T."/>
            <person name="Fischer K."/>
        </authorList>
    </citation>
    <scope>NUCLEOTIDE SEQUENCE [LARGE SCALE GENOMIC DNA]</scope>
</reference>
<dbReference type="GO" id="GO:0003677">
    <property type="term" value="F:DNA binding"/>
    <property type="evidence" value="ECO:0007669"/>
    <property type="project" value="InterPro"/>
</dbReference>
<dbReference type="Pfam" id="PF01068">
    <property type="entry name" value="DNA_ligase_A_M"/>
    <property type="match status" value="1"/>
</dbReference>
<evidence type="ECO:0000256" key="13">
    <source>
        <dbReference type="ARBA" id="ARBA00034003"/>
    </source>
</evidence>
<evidence type="ECO:0000256" key="7">
    <source>
        <dbReference type="ARBA" id="ARBA00022763"/>
    </source>
</evidence>
<dbReference type="FunFam" id="3.30.470.30:FF:000016">
    <property type="entry name" value="DNA ligase"/>
    <property type="match status" value="1"/>
</dbReference>
<dbReference type="CDD" id="cd07900">
    <property type="entry name" value="Adenylation_DNA_ligase_I_Euk"/>
    <property type="match status" value="1"/>
</dbReference>
<dbReference type="InterPro" id="IPR012309">
    <property type="entry name" value="DNA_ligase_ATP-dep_C"/>
</dbReference>
<name>A0A834R649_SARSC</name>
<dbReference type="AlphaFoldDB" id="A0A834R649"/>
<comment type="function">
    <text evidence="14">DNA ligase that seals nicks in double-stranded DNA during DNA replication, DNA recombination and DNA repair.</text>
</comment>
<dbReference type="InterPro" id="IPR012308">
    <property type="entry name" value="DNA_ligase_ATP-dep_N"/>
</dbReference>
<dbReference type="EC" id="6.5.1.1" evidence="15"/>
<dbReference type="FunFam" id="1.10.3260.10:FF:000001">
    <property type="entry name" value="DNA ligase"/>
    <property type="match status" value="1"/>
</dbReference>
<dbReference type="FunFam" id="2.40.50.140:FF:000062">
    <property type="entry name" value="DNA ligase"/>
    <property type="match status" value="1"/>
</dbReference>
<evidence type="ECO:0000256" key="4">
    <source>
        <dbReference type="ARBA" id="ARBA00022618"/>
    </source>
</evidence>
<dbReference type="SUPFAM" id="SSF117018">
    <property type="entry name" value="ATP-dependent DNA ligase DNA-binding domain"/>
    <property type="match status" value="1"/>
</dbReference>
<evidence type="ECO:0000256" key="3">
    <source>
        <dbReference type="ARBA" id="ARBA00022598"/>
    </source>
</evidence>
<evidence type="ECO:0000256" key="16">
    <source>
        <dbReference type="RuleBase" id="RU004196"/>
    </source>
</evidence>
<comment type="subcellular location">
    <subcellularLocation>
        <location evidence="1">Nucleus</location>
    </subcellularLocation>
</comment>
<evidence type="ECO:0000256" key="11">
    <source>
        <dbReference type="ARBA" id="ARBA00023242"/>
    </source>
</evidence>
<keyword evidence="11" id="KW-0539">Nucleus</keyword>
<gene>
    <name evidence="19" type="ORF">SSS_7437</name>
</gene>
<reference evidence="20" key="3">
    <citation type="submission" date="2022-06" db="UniProtKB">
        <authorList>
            <consortium name="EnsemblMetazoa"/>
        </authorList>
    </citation>
    <scope>IDENTIFICATION</scope>
</reference>
<dbReference type="Pfam" id="PF04675">
    <property type="entry name" value="DNA_ligase_A_N"/>
    <property type="match status" value="1"/>
</dbReference>
<evidence type="ECO:0000256" key="6">
    <source>
        <dbReference type="ARBA" id="ARBA00022741"/>
    </source>
</evidence>
<keyword evidence="4" id="KW-0132">Cell division</keyword>
<dbReference type="GO" id="GO:0005524">
    <property type="term" value="F:ATP binding"/>
    <property type="evidence" value="ECO:0007669"/>
    <property type="project" value="UniProtKB-KW"/>
</dbReference>
<reference evidence="19" key="2">
    <citation type="submission" date="2020-01" db="EMBL/GenBank/DDBJ databases">
        <authorList>
            <person name="Korhonen P.K.K."/>
            <person name="Guangxu M.G."/>
            <person name="Wang T.W."/>
            <person name="Stroehlein A.J.S."/>
            <person name="Young N.D."/>
            <person name="Ang C.-S.A."/>
            <person name="Fernando D.W.F."/>
            <person name="Lu H.L."/>
            <person name="Taylor S.T."/>
            <person name="Ehtesham M.E.M."/>
            <person name="Najaraj S.H.N."/>
            <person name="Harsha G.H.G."/>
            <person name="Madugundu A.M."/>
            <person name="Renuse S.R."/>
            <person name="Holt D.H."/>
            <person name="Pandey A.P."/>
            <person name="Papenfuss A.P."/>
            <person name="Gasser R.B.G."/>
            <person name="Fischer K.F."/>
        </authorList>
    </citation>
    <scope>NUCLEOTIDE SEQUENCE</scope>
    <source>
        <strain evidence="19">SSS_KF_BRIS2020</strain>
    </source>
</reference>
<dbReference type="GO" id="GO:0003910">
    <property type="term" value="F:DNA ligase (ATP) activity"/>
    <property type="evidence" value="ECO:0007669"/>
    <property type="project" value="UniProtKB-EC"/>
</dbReference>
<dbReference type="InterPro" id="IPR012310">
    <property type="entry name" value="DNA_ligase_ATP-dep_cent"/>
</dbReference>
<dbReference type="EnsemblMetazoa" id="SSS_7437s_mrna">
    <property type="protein sequence ID" value="KAF7489802.1"/>
    <property type="gene ID" value="SSS_7437"/>
</dbReference>
<evidence type="ECO:0000259" key="18">
    <source>
        <dbReference type="PROSITE" id="PS50160"/>
    </source>
</evidence>
<dbReference type="GO" id="GO:0051301">
    <property type="term" value="P:cell division"/>
    <property type="evidence" value="ECO:0007669"/>
    <property type="project" value="UniProtKB-KW"/>
</dbReference>
<dbReference type="GO" id="GO:0006281">
    <property type="term" value="P:DNA repair"/>
    <property type="evidence" value="ECO:0007669"/>
    <property type="project" value="UniProtKB-KW"/>
</dbReference>
<dbReference type="SUPFAM" id="SSF50249">
    <property type="entry name" value="Nucleic acid-binding proteins"/>
    <property type="match status" value="1"/>
</dbReference>
<dbReference type="GO" id="GO:0005634">
    <property type="term" value="C:nucleus"/>
    <property type="evidence" value="ECO:0007669"/>
    <property type="project" value="UniProtKB-SubCell"/>
</dbReference>
<evidence type="ECO:0000313" key="19">
    <source>
        <dbReference type="EMBL" id="KAF7489802.1"/>
    </source>
</evidence>
<evidence type="ECO:0000256" key="15">
    <source>
        <dbReference type="RuleBase" id="RU000617"/>
    </source>
</evidence>
<feature type="domain" description="ATP-dependent DNA ligase family profile" evidence="18">
    <location>
        <begin position="448"/>
        <end position="584"/>
    </location>
</feature>
<comment type="catalytic activity">
    <reaction evidence="13 15">
        <text>ATP + (deoxyribonucleotide)n-3'-hydroxyl + 5'-phospho-(deoxyribonucleotide)m = (deoxyribonucleotide)n+m + AMP + diphosphate.</text>
        <dbReference type="EC" id="6.5.1.1"/>
    </reaction>
</comment>
<dbReference type="SUPFAM" id="SSF56091">
    <property type="entry name" value="DNA ligase/mRNA capping enzyme, catalytic domain"/>
    <property type="match status" value="1"/>
</dbReference>
<accession>A0A834R649</accession>
<dbReference type="GO" id="GO:1903461">
    <property type="term" value="P:Okazaki fragment processing involved in mitotic DNA replication"/>
    <property type="evidence" value="ECO:0007669"/>
    <property type="project" value="TreeGrafter"/>
</dbReference>
<dbReference type="Gene3D" id="3.30.470.30">
    <property type="entry name" value="DNA ligase/mRNA capping enzyme"/>
    <property type="match status" value="1"/>
</dbReference>
<evidence type="ECO:0000256" key="2">
    <source>
        <dbReference type="ARBA" id="ARBA00007572"/>
    </source>
</evidence>
<dbReference type="Gene3D" id="1.10.3260.10">
    <property type="entry name" value="DNA ligase, ATP-dependent, N-terminal domain"/>
    <property type="match status" value="1"/>
</dbReference>
<evidence type="ECO:0000256" key="5">
    <source>
        <dbReference type="ARBA" id="ARBA00022705"/>
    </source>
</evidence>
<dbReference type="OrthoDB" id="206088at2759"/>
<keyword evidence="6 15" id="KW-0547">Nucleotide-binding</keyword>
<dbReference type="InterPro" id="IPR036599">
    <property type="entry name" value="DNA_ligase_N_sf"/>
</dbReference>
<keyword evidence="9 15" id="KW-0233">DNA recombination</keyword>
<dbReference type="GO" id="GO:0005739">
    <property type="term" value="C:mitochondrion"/>
    <property type="evidence" value="ECO:0007669"/>
    <property type="project" value="TreeGrafter"/>
</dbReference>
<protein>
    <recommendedName>
        <fullName evidence="15">DNA ligase</fullName>
        <ecNumber evidence="15">6.5.1.1</ecNumber>
    </recommendedName>
</protein>
<dbReference type="PROSITE" id="PS50160">
    <property type="entry name" value="DNA_LIGASE_A3"/>
    <property type="match status" value="1"/>
</dbReference>
<dbReference type="NCBIfam" id="TIGR00574">
    <property type="entry name" value="dnl1"/>
    <property type="match status" value="1"/>
</dbReference>
<evidence type="ECO:0000313" key="21">
    <source>
        <dbReference type="Proteomes" id="UP000070412"/>
    </source>
</evidence>